<feature type="compositionally biased region" description="Low complexity" evidence="2">
    <location>
        <begin position="1285"/>
        <end position="1295"/>
    </location>
</feature>
<evidence type="ECO:0000256" key="2">
    <source>
        <dbReference type="SAM" id="MobiDB-lite"/>
    </source>
</evidence>
<dbReference type="STRING" id="81985.R0GSX0"/>
<feature type="region of interest" description="Disordered" evidence="2">
    <location>
        <begin position="1934"/>
        <end position="1992"/>
    </location>
</feature>
<feature type="compositionally biased region" description="Polar residues" evidence="2">
    <location>
        <begin position="203"/>
        <end position="219"/>
    </location>
</feature>
<dbReference type="PANTHER" id="PTHR12902">
    <property type="entry name" value="WASP-1"/>
    <property type="match status" value="1"/>
</dbReference>
<reference evidence="4" key="1">
    <citation type="journal article" date="2013" name="Nat. Genet.">
        <title>The Capsella rubella genome and the genomic consequences of rapid mating system evolution.</title>
        <authorList>
            <person name="Slotte T."/>
            <person name="Hazzouri K.M."/>
            <person name="Agren J.A."/>
            <person name="Koenig D."/>
            <person name="Maumus F."/>
            <person name="Guo Y.L."/>
            <person name="Steige K."/>
            <person name="Platts A.E."/>
            <person name="Escobar J.S."/>
            <person name="Newman L.K."/>
            <person name="Wang W."/>
            <person name="Mandakova T."/>
            <person name="Vello E."/>
            <person name="Smith L.M."/>
            <person name="Henz S.R."/>
            <person name="Steffen J."/>
            <person name="Takuno S."/>
            <person name="Brandvain Y."/>
            <person name="Coop G."/>
            <person name="Andolfatto P."/>
            <person name="Hu T.T."/>
            <person name="Blanchette M."/>
            <person name="Clark R.M."/>
            <person name="Quesneville H."/>
            <person name="Nordborg M."/>
            <person name="Gaut B.S."/>
            <person name="Lysak M.A."/>
            <person name="Jenkins J."/>
            <person name="Grimwood J."/>
            <person name="Chapman J."/>
            <person name="Prochnik S."/>
            <person name="Shu S."/>
            <person name="Rokhsar D."/>
            <person name="Schmutz J."/>
            <person name="Weigel D."/>
            <person name="Wright S.I."/>
        </authorList>
    </citation>
    <scope>NUCLEOTIDE SEQUENCE [LARGE SCALE GENOMIC DNA]</scope>
    <source>
        <strain evidence="4">cv. Monte Gargano</strain>
    </source>
</reference>
<dbReference type="OrthoDB" id="1060785at2759"/>
<dbReference type="GO" id="GO:2000601">
    <property type="term" value="P:positive regulation of Arp2/3 complex-mediated actin nucleation"/>
    <property type="evidence" value="ECO:0007669"/>
    <property type="project" value="TreeGrafter"/>
</dbReference>
<comment type="similarity">
    <text evidence="1">Belongs to the SCAR/WAVE family.</text>
</comment>
<gene>
    <name evidence="3" type="ORF">CARUB_v10003966mg</name>
</gene>
<evidence type="ECO:0000313" key="4">
    <source>
        <dbReference type="Proteomes" id="UP000029121"/>
    </source>
</evidence>
<dbReference type="GO" id="GO:0071933">
    <property type="term" value="F:Arp2/3 complex binding"/>
    <property type="evidence" value="ECO:0007669"/>
    <property type="project" value="TreeGrafter"/>
</dbReference>
<feature type="compositionally biased region" description="Basic residues" evidence="2">
    <location>
        <begin position="189"/>
        <end position="199"/>
    </location>
</feature>
<dbReference type="InterPro" id="IPR028288">
    <property type="entry name" value="SCAR/WAVE_fam"/>
</dbReference>
<dbReference type="Gene3D" id="1.20.5.340">
    <property type="match status" value="1"/>
</dbReference>
<feature type="region of interest" description="Disordered" evidence="2">
    <location>
        <begin position="1285"/>
        <end position="1334"/>
    </location>
</feature>
<dbReference type="PANTHER" id="PTHR12902:SF29">
    <property type="entry name" value="SCAR-LIKE DOMAIN-CONTAINING PROTEIN WAVE 5"/>
    <property type="match status" value="1"/>
</dbReference>
<name>R0GSX0_9BRAS</name>
<feature type="compositionally biased region" description="Basic and acidic residues" evidence="2">
    <location>
        <begin position="178"/>
        <end position="188"/>
    </location>
</feature>
<dbReference type="Proteomes" id="UP000029121">
    <property type="component" value="Unassembled WGS sequence"/>
</dbReference>
<dbReference type="GO" id="GO:0030036">
    <property type="term" value="P:actin cytoskeleton organization"/>
    <property type="evidence" value="ECO:0007669"/>
    <property type="project" value="InterPro"/>
</dbReference>
<dbReference type="eggNOG" id="ENOG502QSPV">
    <property type="taxonomic scope" value="Eukaryota"/>
</dbReference>
<keyword evidence="4" id="KW-1185">Reference proteome</keyword>
<organism evidence="3 4">
    <name type="scientific">Capsella rubella</name>
    <dbReference type="NCBI Taxonomy" id="81985"/>
    <lineage>
        <taxon>Eukaryota</taxon>
        <taxon>Viridiplantae</taxon>
        <taxon>Streptophyta</taxon>
        <taxon>Embryophyta</taxon>
        <taxon>Tracheophyta</taxon>
        <taxon>Spermatophyta</taxon>
        <taxon>Magnoliopsida</taxon>
        <taxon>eudicotyledons</taxon>
        <taxon>Gunneridae</taxon>
        <taxon>Pentapetalae</taxon>
        <taxon>rosids</taxon>
        <taxon>malvids</taxon>
        <taxon>Brassicales</taxon>
        <taxon>Brassicaceae</taxon>
        <taxon>Camelineae</taxon>
        <taxon>Capsella</taxon>
    </lineage>
</organism>
<feature type="compositionally biased region" description="Polar residues" evidence="2">
    <location>
        <begin position="1948"/>
        <end position="1960"/>
    </location>
</feature>
<feature type="region of interest" description="Disordered" evidence="2">
    <location>
        <begin position="357"/>
        <end position="395"/>
    </location>
</feature>
<dbReference type="Gene3D" id="6.10.280.150">
    <property type="match status" value="1"/>
</dbReference>
<dbReference type="GO" id="GO:0005856">
    <property type="term" value="C:cytoskeleton"/>
    <property type="evidence" value="ECO:0007669"/>
    <property type="project" value="InterPro"/>
</dbReference>
<protein>
    <recommendedName>
        <fullName evidence="5">WH2 domain-containing protein</fullName>
    </recommendedName>
</protein>
<sequence length="2076" mass="227940">MPLVRFKIRNELSLGGPELNRSAAVENEEPKAILGAVEVAGLIGILRQLGDLAEFSAEVFNGIQEEVTVTASRCQKLTGRVRRIESALSPLEKAVLSQTSHIHFAYTAGSEWHPRIRNGHSHFVQSDLPLCVMESYEQCRDPPPLHLLDRFSIGGPGSCLRKYSDPTFFRKKLGNPNKADDIKVQRDQAHRKRKKKRLPQRNICRSNAVSTSDETNGPHLSSLTDDRQTTSQSTSTVDMPRSSNMQELSDIMDQSHLQGQLDVQEQSEAQVQSDFQESSKARDSITGSGYIEYVINQSPVNKPEVKLVEGYLSGSLQPADRIGSAVPEGCTGVVDDNILYSPSEDLHGPCVSVSREKKKEKLEPMEKKSSKVEEVSEMHESKFGPETPDRGRQNQKDFDRTHILFDEVDIVQENESKNQANNIDGTLVLESEGEDKSEQGSEVDEFVDARNTIDSESESDLDGVPKPKLEHYFGDVSTYCSEDANSDNNDGSEDTPYEQMAHAPRHENPLDESCSGSCLPNDANGSFCLSDPVCGKILSYDETFQKPWEFFAECPSLLAEEAFPNIAVLREEPVAAHPILAGDSTQENISSEYPTSSCLSLKDAIPTEKILPEEHLANHPSLAEAIPHEKTAPGESVAKFPSFAERMELSSEDWPRAVRDVPEILPQEKILPRKSLPSTLSVAESVYDNMTPSGEPDTARPSFSEAIQENNSKNLSVPEADSQEKISLEEAVGIYPCLVKSVPDERLLTEEIEEPATTCQSLTKAMPIEKNFPEQLLEEHHYLLELPKEKILQETFVGSTHPSCAKAGPDANLSSEVLTSTYLSVAEAIPQEQMPLEEFVGVNPYLAEANPDERFSPEEPVTTHLSLTKSVVIEKVLAEELLETYPGELPKENILHEETDDATDPSEAVSDEEILSEVSNSTNVSLEESLPEEQLSVEEFVGINPFLAKAIPDETFLPEENVPTCLSLTKAAAIEGVLPEKSLETYPSLVELSKAKMSHEETNDVTRLSEAIYDEEISSEVSESTNLSLEEALPQEKISLEEVGGINPCLAEAIPDERLLPEEPGIPYLSLTNDAAIKGILPEKPLETYLALAELPEEKVLHEEADDATHPSLFEAVSNEQILPELLDSTNLLVAEAELQEQIPVEEYVGIDPCFTEAIPDKRPEGPVITCMSIEEGLPEEPLEAYASLEQLPKYKISQETIDDTKHPSCAKTESDENIAPEVLDLTNLSVAEAIPHMQISLEESSGIVPFSAVDVPDERISPEEPITTCLPLAKAMPIETIIPEKSSEIYPSSEESYEEKILQDEEPDDATHPSFSETVGDKKNSPLEMHGSTYPSLEESVHLEKTSHEELLSTNSFLAVAVPDERILPEEPVTTCVPLTKATPVETIFPEESLEVYPSLVESQEEKIWQEEELDDATHPSFSEAVGDEKISSLEVPDSTYPSLEESVPHEKISQEELGSTNPFLELAVPKERSFPDKPGVTYQSLAEAASKENNLPEKPLPAYSSLAEAVPDEKISLEEPDAEAVFDENISGFEAPGSMIVTGPHNKVFPDDFAVDNSLAEAGFHEKIPDSEAPVSITETGPHDKTFPKEHFPDDDILPKEPAATYLALAEGIPDQKVFLDDAALLLFAEAIFDQKFSPEVPDSTYPSLKEPEMHAAPPSLVTDLPAKNISVKEGAAYGEPYSASDVSMNQKSGFLESESADRTIPFSGSTFMISLDTRESLSNGTNVEPVSIWSNGGLLGLAPLKPPVFAEPNSASEHLQNEINKASVLSTRKQESSSLSIENTEKSSLPIVVSDPTSQQHSNMLSPSHLQSTGTSFRVFGLSHRLFMAGFRGNSSSTCKFESVPSSSYDTNVAATRDKSQQTLGDSSFEEQLDYESSLFGSPTSSPLVEHMKISFNPKDASPVPKLKLRIPSQTQYNGQNADMFPSFQLVPEASNSDDDDNSDTFCQSSPCVSDNCLSDSELWESDESPRKTVSSLEQVGERNRHGDMGSFSGSFLDLPCYDAVDHQSTSSRLDQEQVPEYKPSVSEIIRDWPPNQPKSSPSIEANDDANTVLKKTQDQSPGLLATDDGGER</sequence>
<evidence type="ECO:0000256" key="1">
    <source>
        <dbReference type="ARBA" id="ARBA00006993"/>
    </source>
</evidence>
<feature type="region of interest" description="Disordered" evidence="2">
    <location>
        <begin position="2011"/>
        <end position="2076"/>
    </location>
</feature>
<dbReference type="GO" id="GO:0034237">
    <property type="term" value="F:protein kinase A regulatory subunit binding"/>
    <property type="evidence" value="ECO:0007669"/>
    <property type="project" value="TreeGrafter"/>
</dbReference>
<evidence type="ECO:0008006" key="5">
    <source>
        <dbReference type="Google" id="ProtNLM"/>
    </source>
</evidence>
<dbReference type="EMBL" id="KB870811">
    <property type="protein sequence ID" value="EOA15430.1"/>
    <property type="molecule type" value="Genomic_DNA"/>
</dbReference>
<proteinExistence type="inferred from homology"/>
<evidence type="ECO:0000313" key="3">
    <source>
        <dbReference type="EMBL" id="EOA15430.1"/>
    </source>
</evidence>
<feature type="region of interest" description="Disordered" evidence="2">
    <location>
        <begin position="479"/>
        <end position="508"/>
    </location>
</feature>
<accession>R0GSX0</accession>
<feature type="region of interest" description="Disordered" evidence="2">
    <location>
        <begin position="170"/>
        <end position="242"/>
    </location>
</feature>